<evidence type="ECO:0000313" key="2">
    <source>
        <dbReference type="Proteomes" id="UP001199469"/>
    </source>
</evidence>
<protein>
    <submittedName>
        <fullName evidence="1">Type IV toxin-antitoxin system AbiEi family antitoxin domain-containing protein</fullName>
    </submittedName>
</protein>
<accession>A0ABS8PCI5</accession>
<dbReference type="EMBL" id="JAJNDB010000005">
    <property type="protein sequence ID" value="MCD2195989.1"/>
    <property type="molecule type" value="Genomic_DNA"/>
</dbReference>
<dbReference type="RefSeq" id="WP_230737848.1">
    <property type="nucleotide sequence ID" value="NZ_JAJNDB010000005.1"/>
</dbReference>
<comment type="caution">
    <text evidence="1">The sequence shown here is derived from an EMBL/GenBank/DDBJ whole genome shotgun (WGS) entry which is preliminary data.</text>
</comment>
<reference evidence="1 2" key="1">
    <citation type="submission" date="2021-11" db="EMBL/GenBank/DDBJ databases">
        <title>Draft genome sequence of Actinomycetospora sp. SF1 isolated from the rhizosphere soil.</title>
        <authorList>
            <person name="Duangmal K."/>
            <person name="Chantavorakit T."/>
        </authorList>
    </citation>
    <scope>NUCLEOTIDE SEQUENCE [LARGE SCALE GENOMIC DNA]</scope>
    <source>
        <strain evidence="1 2">TBRC 5722</strain>
    </source>
</reference>
<proteinExistence type="predicted"/>
<dbReference type="Proteomes" id="UP001199469">
    <property type="component" value="Unassembled WGS sequence"/>
</dbReference>
<evidence type="ECO:0000313" key="1">
    <source>
        <dbReference type="EMBL" id="MCD2195989.1"/>
    </source>
</evidence>
<name>A0ABS8PCI5_9PSEU</name>
<keyword evidence="2" id="KW-1185">Reference proteome</keyword>
<organism evidence="1 2">
    <name type="scientific">Actinomycetospora endophytica</name>
    <dbReference type="NCBI Taxonomy" id="2291215"/>
    <lineage>
        <taxon>Bacteria</taxon>
        <taxon>Bacillati</taxon>
        <taxon>Actinomycetota</taxon>
        <taxon>Actinomycetes</taxon>
        <taxon>Pseudonocardiales</taxon>
        <taxon>Pseudonocardiaceae</taxon>
        <taxon>Actinomycetospora</taxon>
    </lineage>
</organism>
<gene>
    <name evidence="1" type="ORF">LQ327_21700</name>
</gene>
<sequence length="329" mass="36275">MISTTPFPIPVAPRDHEEWVRLLIRQHGVVSRRQLLLHGFTPAAIRANVRAGRWTHVHDGVYAVFTGVLSSNARRAAAVLAKWPAALSHDTAGEIWNFRKPDPERPVHVTVSYAASGAPRAGLVVHRSRAFAYTVVEGLDQPVVAASHTAVDLAVAEPTARHAMATMLHCLTVSSLRPEAVRASIDLRRPRRYRDALLGALGYAADGVRSKLEAIYALEVEEAHGLPRGERQLPVEVDGVTRYEDIAYRVGAEVVIVRLDGHRYHADRATGLVDRRRDLAAELAGRGRIVFGFEETAADPCERAREVAAVLRRRGWTGALRACERCWSL</sequence>